<feature type="compositionally biased region" description="Basic and acidic residues" evidence="1">
    <location>
        <begin position="35"/>
        <end position="45"/>
    </location>
</feature>
<evidence type="ECO:0000313" key="3">
    <source>
        <dbReference type="Proteomes" id="UP000009881"/>
    </source>
</evidence>
<protein>
    <submittedName>
        <fullName evidence="2">Uncharacterized protein</fullName>
    </submittedName>
</protein>
<gene>
    <name evidence="2" type="ORF">C882_4492</name>
</gene>
<evidence type="ECO:0000256" key="1">
    <source>
        <dbReference type="SAM" id="MobiDB-lite"/>
    </source>
</evidence>
<keyword evidence="3" id="KW-1185">Reference proteome</keyword>
<dbReference type="STRING" id="1238182.C882_4492"/>
<dbReference type="AlphaFoldDB" id="K9HJJ0"/>
<dbReference type="RefSeq" id="WP_009540600.1">
    <property type="nucleotide sequence ID" value="NZ_ANHY01000008.1"/>
</dbReference>
<comment type="caution">
    <text evidence="2">The sequence shown here is derived from an EMBL/GenBank/DDBJ whole genome shotgun (WGS) entry which is preliminary data.</text>
</comment>
<evidence type="ECO:0000313" key="2">
    <source>
        <dbReference type="EMBL" id="EKV30533.1"/>
    </source>
</evidence>
<proteinExistence type="predicted"/>
<dbReference type="Proteomes" id="UP000009881">
    <property type="component" value="Unassembled WGS sequence"/>
</dbReference>
<dbReference type="EMBL" id="ANHY01000008">
    <property type="protein sequence ID" value="EKV30533.1"/>
    <property type="molecule type" value="Genomic_DNA"/>
</dbReference>
<name>K9HJJ0_9PROT</name>
<feature type="region of interest" description="Disordered" evidence="1">
    <location>
        <begin position="1"/>
        <end position="48"/>
    </location>
</feature>
<sequence>MAGPGRVGGSPASRAPVSGARDRRRASTSAFWDSIEERESPDDRPRHRNHVRIDGVTFDRNAPRGTYLNIVV</sequence>
<organism evidence="2 3">
    <name type="scientific">Caenispirillum salinarum AK4</name>
    <dbReference type="NCBI Taxonomy" id="1238182"/>
    <lineage>
        <taxon>Bacteria</taxon>
        <taxon>Pseudomonadati</taxon>
        <taxon>Pseudomonadota</taxon>
        <taxon>Alphaproteobacteria</taxon>
        <taxon>Rhodospirillales</taxon>
        <taxon>Novispirillaceae</taxon>
        <taxon>Caenispirillum</taxon>
    </lineage>
</organism>
<reference evidence="2 3" key="1">
    <citation type="journal article" date="2013" name="Genome Announc.">
        <title>Draft Genome Sequence of an Alphaproteobacterium, Caenispirillum salinarum AK4(T), Isolated from a Solar Saltern.</title>
        <authorList>
            <person name="Khatri I."/>
            <person name="Singh A."/>
            <person name="Korpole S."/>
            <person name="Pinnaka A.K."/>
            <person name="Subramanian S."/>
        </authorList>
    </citation>
    <scope>NUCLEOTIDE SEQUENCE [LARGE SCALE GENOMIC DNA]</scope>
    <source>
        <strain evidence="2 3">AK4</strain>
    </source>
</reference>
<accession>K9HJJ0</accession>